<gene>
    <name evidence="1" type="ORF">FA95DRAFT_1504953</name>
</gene>
<sequence>SHAIVDREQRVIGYMLGAPQGDPTWKDVAPAANAAMEEEERVCKFPTSHPKNARGDYPVLSTGFSYGGGPITPFNVPLNNKTHKAALGRLTEHWAFGRLSGHTNAGVSSAGPRMYHHLDEVLNDIRLDDPTLQKPFNNSIFPAATWNFGPYAATVPHRDSRNVPYGWCAVTALGDFNYKLGGHLVLWDLKLVIEFPPGSTILLPSAVLTHSNTSIQPGETRRSFTQHCSGSLVRWWTYGFRTQALMEAEDRVLAERLRGEAAGRWKEKLGLFSKWTELMKDMRSINS</sequence>
<accession>A0ACB8R452</accession>
<evidence type="ECO:0000313" key="1">
    <source>
        <dbReference type="EMBL" id="KAI0038879.1"/>
    </source>
</evidence>
<organism evidence="1 2">
    <name type="scientific">Auriscalpium vulgare</name>
    <dbReference type="NCBI Taxonomy" id="40419"/>
    <lineage>
        <taxon>Eukaryota</taxon>
        <taxon>Fungi</taxon>
        <taxon>Dikarya</taxon>
        <taxon>Basidiomycota</taxon>
        <taxon>Agaricomycotina</taxon>
        <taxon>Agaricomycetes</taxon>
        <taxon>Russulales</taxon>
        <taxon>Auriscalpiaceae</taxon>
        <taxon>Auriscalpium</taxon>
    </lineage>
</organism>
<name>A0ACB8R452_9AGAM</name>
<protein>
    <submittedName>
        <fullName evidence="1">Uncharacterized protein</fullName>
    </submittedName>
</protein>
<reference evidence="1" key="2">
    <citation type="journal article" date="2022" name="New Phytol.">
        <title>Evolutionary transition to the ectomycorrhizal habit in the genomes of a hyperdiverse lineage of mushroom-forming fungi.</title>
        <authorList>
            <person name="Looney B."/>
            <person name="Miyauchi S."/>
            <person name="Morin E."/>
            <person name="Drula E."/>
            <person name="Courty P.E."/>
            <person name="Kohler A."/>
            <person name="Kuo A."/>
            <person name="LaButti K."/>
            <person name="Pangilinan J."/>
            <person name="Lipzen A."/>
            <person name="Riley R."/>
            <person name="Andreopoulos W."/>
            <person name="He G."/>
            <person name="Johnson J."/>
            <person name="Nolan M."/>
            <person name="Tritt A."/>
            <person name="Barry K.W."/>
            <person name="Grigoriev I.V."/>
            <person name="Nagy L.G."/>
            <person name="Hibbett D."/>
            <person name="Henrissat B."/>
            <person name="Matheny P.B."/>
            <person name="Labbe J."/>
            <person name="Martin F.M."/>
        </authorList>
    </citation>
    <scope>NUCLEOTIDE SEQUENCE</scope>
    <source>
        <strain evidence="1">FP105234-sp</strain>
    </source>
</reference>
<keyword evidence="2" id="KW-1185">Reference proteome</keyword>
<dbReference type="EMBL" id="MU276394">
    <property type="protein sequence ID" value="KAI0038879.1"/>
    <property type="molecule type" value="Genomic_DNA"/>
</dbReference>
<comment type="caution">
    <text evidence="1">The sequence shown here is derived from an EMBL/GenBank/DDBJ whole genome shotgun (WGS) entry which is preliminary data.</text>
</comment>
<evidence type="ECO:0000313" key="2">
    <source>
        <dbReference type="Proteomes" id="UP000814033"/>
    </source>
</evidence>
<dbReference type="Proteomes" id="UP000814033">
    <property type="component" value="Unassembled WGS sequence"/>
</dbReference>
<feature type="non-terminal residue" evidence="1">
    <location>
        <position position="1"/>
    </location>
</feature>
<proteinExistence type="predicted"/>
<reference evidence="1" key="1">
    <citation type="submission" date="2021-02" db="EMBL/GenBank/DDBJ databases">
        <authorList>
            <consortium name="DOE Joint Genome Institute"/>
            <person name="Ahrendt S."/>
            <person name="Looney B.P."/>
            <person name="Miyauchi S."/>
            <person name="Morin E."/>
            <person name="Drula E."/>
            <person name="Courty P.E."/>
            <person name="Chicoki N."/>
            <person name="Fauchery L."/>
            <person name="Kohler A."/>
            <person name="Kuo A."/>
            <person name="Labutti K."/>
            <person name="Pangilinan J."/>
            <person name="Lipzen A."/>
            <person name="Riley R."/>
            <person name="Andreopoulos W."/>
            <person name="He G."/>
            <person name="Johnson J."/>
            <person name="Barry K.W."/>
            <person name="Grigoriev I.V."/>
            <person name="Nagy L."/>
            <person name="Hibbett D."/>
            <person name="Henrissat B."/>
            <person name="Matheny P.B."/>
            <person name="Labbe J."/>
            <person name="Martin F."/>
        </authorList>
    </citation>
    <scope>NUCLEOTIDE SEQUENCE</scope>
    <source>
        <strain evidence="1">FP105234-sp</strain>
    </source>
</reference>